<dbReference type="Pfam" id="PF01527">
    <property type="entry name" value="HTH_Tnp_1"/>
    <property type="match status" value="1"/>
</dbReference>
<dbReference type="eggNOG" id="COG2801">
    <property type="taxonomic scope" value="Bacteria"/>
</dbReference>
<dbReference type="Proteomes" id="UP000006804">
    <property type="component" value="Chromosome"/>
</dbReference>
<dbReference type="PANTHER" id="PTHR33609">
    <property type="entry name" value="LOW CALCIUM RESPONSE LOCUS PROTEIN S"/>
    <property type="match status" value="1"/>
</dbReference>
<dbReference type="SUPFAM" id="SSF48295">
    <property type="entry name" value="TrpR-like"/>
    <property type="match status" value="1"/>
</dbReference>
<proteinExistence type="predicted"/>
<dbReference type="InterPro" id="IPR010921">
    <property type="entry name" value="Trp_repressor/repl_initiator"/>
</dbReference>
<dbReference type="EMBL" id="CP002351">
    <property type="protein sequence ID" value="AEH51458.1"/>
    <property type="molecule type" value="Genomic_DNA"/>
</dbReference>
<gene>
    <name evidence="3" type="ORF">Theth_1396</name>
</gene>
<dbReference type="Pfam" id="PF13276">
    <property type="entry name" value="HTH_21"/>
    <property type="match status" value="1"/>
</dbReference>
<keyword evidence="4" id="KW-1185">Reference proteome</keyword>
<dbReference type="InterPro" id="IPR025948">
    <property type="entry name" value="HTH-like_dom"/>
</dbReference>
<dbReference type="AlphaFoldDB" id="F7YUI7"/>
<dbReference type="InterPro" id="IPR002514">
    <property type="entry name" value="Transposase_8"/>
</dbReference>
<dbReference type="HOGENOM" id="CLU_1401431_0_0_0"/>
<sequence>MKKSRFSAEEKMVIVLTGLKGNKTVAAICKEYGISQAQYYKWRDRFLEAGRSALESPENTNQVQQLEKKIQELEQIIGKQAIVIETLKKDCHTEWRQIARQLIEQGFSISEAMKYLGMSRSGYYYKKRGYKRKRDDGDVIGEILLLKGKHPSFGYRRIWAMLRRRGWKINKKRVYRVMKENGLLLESKRKKVRK</sequence>
<evidence type="ECO:0000259" key="2">
    <source>
        <dbReference type="Pfam" id="PF13276"/>
    </source>
</evidence>
<feature type="domain" description="HTH-like" evidence="2">
    <location>
        <begin position="149"/>
        <end position="191"/>
    </location>
</feature>
<dbReference type="GO" id="GO:0043565">
    <property type="term" value="F:sequence-specific DNA binding"/>
    <property type="evidence" value="ECO:0007669"/>
    <property type="project" value="InterPro"/>
</dbReference>
<dbReference type="GO" id="GO:0006313">
    <property type="term" value="P:DNA transposition"/>
    <property type="evidence" value="ECO:0007669"/>
    <property type="project" value="InterPro"/>
</dbReference>
<dbReference type="eggNOG" id="COG2963">
    <property type="taxonomic scope" value="Bacteria"/>
</dbReference>
<dbReference type="OrthoDB" id="1495855at2"/>
<dbReference type="InterPro" id="IPR009057">
    <property type="entry name" value="Homeodomain-like_sf"/>
</dbReference>
<dbReference type="SUPFAM" id="SSF46689">
    <property type="entry name" value="Homeodomain-like"/>
    <property type="match status" value="1"/>
</dbReference>
<accession>F7YUI7</accession>
<evidence type="ECO:0000313" key="3">
    <source>
        <dbReference type="EMBL" id="AEH51458.1"/>
    </source>
</evidence>
<dbReference type="PANTHER" id="PTHR33609:SF1">
    <property type="entry name" value="TRANSPOSASE"/>
    <property type="match status" value="1"/>
</dbReference>
<dbReference type="Gene3D" id="1.10.10.10">
    <property type="entry name" value="Winged helix-like DNA-binding domain superfamily/Winged helix DNA-binding domain"/>
    <property type="match status" value="1"/>
</dbReference>
<organism evidence="3 4">
    <name type="scientific">Pseudothermotoga thermarum DSM 5069</name>
    <dbReference type="NCBI Taxonomy" id="688269"/>
    <lineage>
        <taxon>Bacteria</taxon>
        <taxon>Thermotogati</taxon>
        <taxon>Thermotogota</taxon>
        <taxon>Thermotogae</taxon>
        <taxon>Thermotogales</taxon>
        <taxon>Thermotogaceae</taxon>
        <taxon>Pseudothermotoga</taxon>
    </lineage>
</organism>
<evidence type="ECO:0000313" key="4">
    <source>
        <dbReference type="Proteomes" id="UP000006804"/>
    </source>
</evidence>
<dbReference type="InterPro" id="IPR036388">
    <property type="entry name" value="WH-like_DNA-bd_sf"/>
</dbReference>
<dbReference type="GO" id="GO:0004803">
    <property type="term" value="F:transposase activity"/>
    <property type="evidence" value="ECO:0007669"/>
    <property type="project" value="InterPro"/>
</dbReference>
<name>F7YUI7_9THEM</name>
<feature type="coiled-coil region" evidence="1">
    <location>
        <begin position="56"/>
        <end position="83"/>
    </location>
</feature>
<protein>
    <submittedName>
        <fullName evidence="3">Transposase IS3/IS911 family protein</fullName>
    </submittedName>
</protein>
<reference evidence="3 4" key="1">
    <citation type="submission" date="2010-11" db="EMBL/GenBank/DDBJ databases">
        <title>The complete genome of Thermotoga thermarum DSM 5069.</title>
        <authorList>
            <consortium name="US DOE Joint Genome Institute (JGI-PGF)"/>
            <person name="Lucas S."/>
            <person name="Copeland A."/>
            <person name="Lapidus A."/>
            <person name="Bruce D."/>
            <person name="Goodwin L."/>
            <person name="Pitluck S."/>
            <person name="Kyrpides N."/>
            <person name="Mavromatis K."/>
            <person name="Ivanova N."/>
            <person name="Zeytun A."/>
            <person name="Brettin T."/>
            <person name="Detter J.C."/>
            <person name="Tapia R."/>
            <person name="Han C."/>
            <person name="Land M."/>
            <person name="Hauser L."/>
            <person name="Markowitz V."/>
            <person name="Cheng J.-F."/>
            <person name="Hugenholtz P."/>
            <person name="Woyke T."/>
            <person name="Wu D."/>
            <person name="Spring S."/>
            <person name="Schroeder M."/>
            <person name="Brambilla E."/>
            <person name="Klenk H.-P."/>
            <person name="Eisen J.A."/>
        </authorList>
    </citation>
    <scope>NUCLEOTIDE SEQUENCE [LARGE SCALE GENOMIC DNA]</scope>
    <source>
        <strain evidence="3 4">DSM 5069</strain>
    </source>
</reference>
<dbReference type="InterPro" id="IPR052546">
    <property type="entry name" value="Transposase_8_domain"/>
</dbReference>
<dbReference type="RefSeq" id="WP_013932672.1">
    <property type="nucleotide sequence ID" value="NC_015707.1"/>
</dbReference>
<dbReference type="KEGG" id="tta:Theth_1396"/>
<dbReference type="PATRIC" id="fig|688269.3.peg.1438"/>
<evidence type="ECO:0000256" key="1">
    <source>
        <dbReference type="SAM" id="Coils"/>
    </source>
</evidence>
<keyword evidence="1" id="KW-0175">Coiled coil</keyword>